<dbReference type="PANTHER" id="PTHR42877:SF1">
    <property type="entry name" value="FAD-BINDING MONOOXYGENASE STCW"/>
    <property type="match status" value="1"/>
</dbReference>
<dbReference type="EMBL" id="ML993857">
    <property type="protein sequence ID" value="KAF2205356.1"/>
    <property type="molecule type" value="Genomic_DNA"/>
</dbReference>
<name>A0A9P4MW36_9PLEO</name>
<dbReference type="SUPFAM" id="SSF51905">
    <property type="entry name" value="FAD/NAD(P)-binding domain"/>
    <property type="match status" value="1"/>
</dbReference>
<dbReference type="GO" id="GO:0050660">
    <property type="term" value="F:flavin adenine dinucleotide binding"/>
    <property type="evidence" value="ECO:0007669"/>
    <property type="project" value="InterPro"/>
</dbReference>
<dbReference type="GO" id="GO:0004499">
    <property type="term" value="F:N,N-dimethylaniline monooxygenase activity"/>
    <property type="evidence" value="ECO:0007669"/>
    <property type="project" value="InterPro"/>
</dbReference>
<comment type="caution">
    <text evidence="5">The sequence shown here is derived from an EMBL/GenBank/DDBJ whole genome shotgun (WGS) entry which is preliminary data.</text>
</comment>
<comment type="similarity">
    <text evidence="1">Belongs to the FAD-binding monooxygenase family.</text>
</comment>
<dbReference type="PANTHER" id="PTHR42877">
    <property type="entry name" value="L-ORNITHINE N(5)-MONOOXYGENASE-RELATED"/>
    <property type="match status" value="1"/>
</dbReference>
<dbReference type="InterPro" id="IPR036188">
    <property type="entry name" value="FAD/NAD-bd_sf"/>
</dbReference>
<keyword evidence="3" id="KW-0274">FAD</keyword>
<protein>
    <submittedName>
        <fullName evidence="5">FAD/NAD(P)-binding domain-containing protein</fullName>
    </submittedName>
</protein>
<evidence type="ECO:0000256" key="1">
    <source>
        <dbReference type="ARBA" id="ARBA00010139"/>
    </source>
</evidence>
<dbReference type="Gene3D" id="3.50.50.60">
    <property type="entry name" value="FAD/NAD(P)-binding domain"/>
    <property type="match status" value="2"/>
</dbReference>
<dbReference type="Proteomes" id="UP000799536">
    <property type="component" value="Unassembled WGS sequence"/>
</dbReference>
<dbReference type="OrthoDB" id="74360at2759"/>
<reference evidence="5" key="1">
    <citation type="journal article" date="2020" name="Stud. Mycol.">
        <title>101 Dothideomycetes genomes: a test case for predicting lifestyles and emergence of pathogens.</title>
        <authorList>
            <person name="Haridas S."/>
            <person name="Albert R."/>
            <person name="Binder M."/>
            <person name="Bloem J."/>
            <person name="Labutti K."/>
            <person name="Salamov A."/>
            <person name="Andreopoulos B."/>
            <person name="Baker S."/>
            <person name="Barry K."/>
            <person name="Bills G."/>
            <person name="Bluhm B."/>
            <person name="Cannon C."/>
            <person name="Castanera R."/>
            <person name="Culley D."/>
            <person name="Daum C."/>
            <person name="Ezra D."/>
            <person name="Gonzalez J."/>
            <person name="Henrissat B."/>
            <person name="Kuo A."/>
            <person name="Liang C."/>
            <person name="Lipzen A."/>
            <person name="Lutzoni F."/>
            <person name="Magnuson J."/>
            <person name="Mondo S."/>
            <person name="Nolan M."/>
            <person name="Ohm R."/>
            <person name="Pangilinan J."/>
            <person name="Park H.-J."/>
            <person name="Ramirez L."/>
            <person name="Alfaro M."/>
            <person name="Sun H."/>
            <person name="Tritt A."/>
            <person name="Yoshinaga Y."/>
            <person name="Zwiers L.-H."/>
            <person name="Turgeon B."/>
            <person name="Goodwin S."/>
            <person name="Spatafora J."/>
            <person name="Crous P."/>
            <person name="Grigoriev I."/>
        </authorList>
    </citation>
    <scope>NUCLEOTIDE SEQUENCE</scope>
    <source>
        <strain evidence="5">ATCC 74209</strain>
    </source>
</reference>
<dbReference type="AlphaFoldDB" id="A0A9P4MW36"/>
<gene>
    <name evidence="5" type="ORF">GQ43DRAFT_362576</name>
</gene>
<evidence type="ECO:0000256" key="2">
    <source>
        <dbReference type="ARBA" id="ARBA00022630"/>
    </source>
</evidence>
<proteinExistence type="inferred from homology"/>
<organism evidence="5 6">
    <name type="scientific">Delitschia confertaspora ATCC 74209</name>
    <dbReference type="NCBI Taxonomy" id="1513339"/>
    <lineage>
        <taxon>Eukaryota</taxon>
        <taxon>Fungi</taxon>
        <taxon>Dikarya</taxon>
        <taxon>Ascomycota</taxon>
        <taxon>Pezizomycotina</taxon>
        <taxon>Dothideomycetes</taxon>
        <taxon>Pleosporomycetidae</taxon>
        <taxon>Pleosporales</taxon>
        <taxon>Delitschiaceae</taxon>
        <taxon>Delitschia</taxon>
    </lineage>
</organism>
<accession>A0A9P4MW36</accession>
<keyword evidence="2" id="KW-0285">Flavoprotein</keyword>
<evidence type="ECO:0000313" key="5">
    <source>
        <dbReference type="EMBL" id="KAF2205356.1"/>
    </source>
</evidence>
<dbReference type="InterPro" id="IPR020946">
    <property type="entry name" value="Flavin_mOase-like"/>
</dbReference>
<dbReference type="Pfam" id="PF00743">
    <property type="entry name" value="FMO-like"/>
    <property type="match status" value="1"/>
</dbReference>
<keyword evidence="6" id="KW-1185">Reference proteome</keyword>
<evidence type="ECO:0000313" key="6">
    <source>
        <dbReference type="Proteomes" id="UP000799536"/>
    </source>
</evidence>
<evidence type="ECO:0000256" key="3">
    <source>
        <dbReference type="ARBA" id="ARBA00022827"/>
    </source>
</evidence>
<evidence type="ECO:0000256" key="4">
    <source>
        <dbReference type="ARBA" id="ARBA00023002"/>
    </source>
</evidence>
<keyword evidence="4" id="KW-0560">Oxidoreductase</keyword>
<sequence length="608" mass="70154">MAPYINPLISNTRTSTGQWNYSIPGSDGYEVPKIVYNVCIPHLCLASVSNTMQDPSTRPLKIITVGAGVSAILMAYQLQKHCKNVEHVIYERNHDIGGTWLENRYPGAACDVPSHAYTYAFALNPEWPRYYSYAPDIHAYLTKVVEVFNLRKYMVFHTEVVRAEWNAAKGKWKISLRQTIPDSNEPPREFDDECDVFFYATGILNNFKWPNLPGMEKFKGKILHTARWPEDYQKEQWKDEKVAIIGSGSSSIQTVPTMQPHVKHMDIFVRTGVWFVQVANNWGQNKEYSEEEKEEFRKDLKKLLAHSKDIEKNVNGLFTAFYSGSEAQKMAQEYFRQRTREIIKDDRLYKGFTPKWEIGCRRVIPGDPYMEAIQKPNVDVHFTPVTSITEDGVMGEDGIERKVDTIVCATGFDTTYKPRFPVIGQDGVDLYEKWKTDPEGYLGLACPDMPNFMIFIGPTWPIENGSVQGPLLQVSEYAVQVIKKMQREHIKSWVPRQDITDQFNQHAQEWIKHTVWKDSCRSWYKDNNTGRVNAIYPGSSLHYCQVIQTPRYEDFHIEYQHQNPWAHLGMGESMLEVTPGANLSPYFSLENVDPRWWEAVGKDPEGLK</sequence>
<dbReference type="InterPro" id="IPR051209">
    <property type="entry name" value="FAD-bind_Monooxygenase_sf"/>
</dbReference>
<dbReference type="GO" id="GO:0050661">
    <property type="term" value="F:NADP binding"/>
    <property type="evidence" value="ECO:0007669"/>
    <property type="project" value="InterPro"/>
</dbReference>